<keyword evidence="5" id="KW-0812">Transmembrane</keyword>
<evidence type="ECO:0000256" key="2">
    <source>
        <dbReference type="ARBA" id="ARBA00022676"/>
    </source>
</evidence>
<evidence type="ECO:0000256" key="3">
    <source>
        <dbReference type="ARBA" id="ARBA00022679"/>
    </source>
</evidence>
<dbReference type="PANTHER" id="PTHR48043:SF159">
    <property type="entry name" value="EG:EG0003.4 PROTEIN-RELATED"/>
    <property type="match status" value="1"/>
</dbReference>
<keyword evidence="5" id="KW-0472">Membrane</keyword>
<dbReference type="GO" id="GO:0015020">
    <property type="term" value="F:glucuronosyltransferase activity"/>
    <property type="evidence" value="ECO:0007669"/>
    <property type="project" value="UniProtKB-EC"/>
</dbReference>
<evidence type="ECO:0000256" key="1">
    <source>
        <dbReference type="ARBA" id="ARBA00009995"/>
    </source>
</evidence>
<keyword evidence="2 4" id="KW-0328">Glycosyltransferase</keyword>
<dbReference type="PROSITE" id="PS00375">
    <property type="entry name" value="UDPGT"/>
    <property type="match status" value="1"/>
</dbReference>
<comment type="catalytic activity">
    <reaction evidence="5">
        <text>glucuronate acceptor + UDP-alpha-D-glucuronate = acceptor beta-D-glucuronoside + UDP + H(+)</text>
        <dbReference type="Rhea" id="RHEA:21032"/>
        <dbReference type="ChEBI" id="CHEBI:15378"/>
        <dbReference type="ChEBI" id="CHEBI:58052"/>
        <dbReference type="ChEBI" id="CHEBI:58223"/>
        <dbReference type="ChEBI" id="CHEBI:132367"/>
        <dbReference type="ChEBI" id="CHEBI:132368"/>
        <dbReference type="EC" id="2.4.1.17"/>
    </reaction>
</comment>
<dbReference type="Pfam" id="PF00201">
    <property type="entry name" value="UDPGT"/>
    <property type="match status" value="1"/>
</dbReference>
<keyword evidence="6" id="KW-1185">Reference proteome</keyword>
<dbReference type="OrthoDB" id="5835829at2759"/>
<feature type="chain" id="PRO_5044990260" description="UDP-glucuronosyltransferase" evidence="5">
    <location>
        <begin position="23"/>
        <end position="515"/>
    </location>
</feature>
<dbReference type="GO" id="GO:0016020">
    <property type="term" value="C:membrane"/>
    <property type="evidence" value="ECO:0007669"/>
    <property type="project" value="UniProtKB-SubCell"/>
</dbReference>
<dbReference type="Gene3D" id="3.40.50.2000">
    <property type="entry name" value="Glycogen Phosphorylase B"/>
    <property type="match status" value="2"/>
</dbReference>
<keyword evidence="3 4" id="KW-0808">Transferase</keyword>
<feature type="transmembrane region" description="Helical" evidence="5">
    <location>
        <begin position="482"/>
        <end position="505"/>
    </location>
</feature>
<sequence>MKMTSLTLCVLFLVQLMDISKTAEILAVLPIPVLSHQMVFRELTQELARRGHQITVATGFPLYPKGQAPANYTEIDIRPVTDNVRAHLLNEDIKSSDDMVAQFEVTFRAGTRIVEGLLEFEDMDNLVKDKSAHFDLIFIEDCAKSMLIYSHIFNAPVIQISSFGGTFKTFEAVGALTHPILYPLAVRQKYNDLSMWEKISELYLLYKIEKLYNDADTLETELIRKRFGKNTPSIHDLQKNIHMLFLNIHPIWDSNRPVPPNVIYLGGLHQKPHNELPQDLKSSLDASNNGVIYVSFGTNVDTTILHAEKLKIFVNVFSKLPYDVYWKWDDENLPKLSKNIKVMRWFPQSDLLRHSKVKLFVTQAGLQSTDEAIAGGVPVIGVPMMWDQWFNADKYVQLKIGLNLDINTLTETKLRNAINTVLANKGYKENILKLRSVMRDHPESPLERAVWWTEYVLRNRGAQHLRAPTANMSWVEYYEVKLILVITSAFVAILTLLSLMVYRILRALIKKVKTD</sequence>
<dbReference type="Proteomes" id="UP001652582">
    <property type="component" value="Chromosome 2"/>
</dbReference>
<dbReference type="AlphaFoldDB" id="A0A6J1MXQ2"/>
<feature type="signal peptide" evidence="5">
    <location>
        <begin position="1"/>
        <end position="22"/>
    </location>
</feature>
<evidence type="ECO:0000256" key="4">
    <source>
        <dbReference type="RuleBase" id="RU003718"/>
    </source>
</evidence>
<dbReference type="InterPro" id="IPR035595">
    <property type="entry name" value="UDP_glycos_trans_CS"/>
</dbReference>
<evidence type="ECO:0000313" key="6">
    <source>
        <dbReference type="Proteomes" id="UP001652582"/>
    </source>
</evidence>
<dbReference type="InterPro" id="IPR002213">
    <property type="entry name" value="UDP_glucos_trans"/>
</dbReference>
<keyword evidence="5" id="KW-1133">Transmembrane helix</keyword>
<reference evidence="7" key="2">
    <citation type="submission" date="2025-08" db="UniProtKB">
        <authorList>
            <consortium name="RefSeq"/>
        </authorList>
    </citation>
    <scope>IDENTIFICATION</scope>
</reference>
<dbReference type="InterPro" id="IPR050271">
    <property type="entry name" value="UDP-glycosyltransferase"/>
</dbReference>
<protein>
    <recommendedName>
        <fullName evidence="5">UDP-glucuronosyltransferase</fullName>
        <ecNumber evidence="5">2.4.1.17</ecNumber>
    </recommendedName>
</protein>
<reference evidence="6" key="1">
    <citation type="submission" date="2025-05" db="UniProtKB">
        <authorList>
            <consortium name="RefSeq"/>
        </authorList>
    </citation>
    <scope>NUCLEOTIDE SEQUENCE [LARGE SCALE GENOMIC DNA]</scope>
</reference>
<evidence type="ECO:0000256" key="5">
    <source>
        <dbReference type="RuleBase" id="RU362059"/>
    </source>
</evidence>
<dbReference type="PANTHER" id="PTHR48043">
    <property type="entry name" value="EG:EG0003.4 PROTEIN-RELATED"/>
    <property type="match status" value="1"/>
</dbReference>
<dbReference type="KEGG" id="bany:112045601"/>
<dbReference type="EC" id="2.4.1.17" evidence="5"/>
<dbReference type="RefSeq" id="XP_023937633.2">
    <property type="nucleotide sequence ID" value="XM_024081865.2"/>
</dbReference>
<organism evidence="6 7">
    <name type="scientific">Bicyclus anynana</name>
    <name type="common">Squinting bush brown butterfly</name>
    <dbReference type="NCBI Taxonomy" id="110368"/>
    <lineage>
        <taxon>Eukaryota</taxon>
        <taxon>Metazoa</taxon>
        <taxon>Ecdysozoa</taxon>
        <taxon>Arthropoda</taxon>
        <taxon>Hexapoda</taxon>
        <taxon>Insecta</taxon>
        <taxon>Pterygota</taxon>
        <taxon>Neoptera</taxon>
        <taxon>Endopterygota</taxon>
        <taxon>Lepidoptera</taxon>
        <taxon>Glossata</taxon>
        <taxon>Ditrysia</taxon>
        <taxon>Papilionoidea</taxon>
        <taxon>Nymphalidae</taxon>
        <taxon>Satyrinae</taxon>
        <taxon>Satyrini</taxon>
        <taxon>Mycalesina</taxon>
        <taxon>Bicyclus</taxon>
    </lineage>
</organism>
<dbReference type="GeneID" id="112045601"/>
<proteinExistence type="inferred from homology"/>
<dbReference type="CDD" id="cd03784">
    <property type="entry name" value="GT1_Gtf-like"/>
    <property type="match status" value="1"/>
</dbReference>
<comment type="subcellular location">
    <subcellularLocation>
        <location evidence="5">Membrane</location>
        <topology evidence="5">Single-pass membrane protein</topology>
    </subcellularLocation>
</comment>
<evidence type="ECO:0000313" key="7">
    <source>
        <dbReference type="RefSeq" id="XP_023937633.2"/>
    </source>
</evidence>
<accession>A0A6J1MXQ2</accession>
<dbReference type="SUPFAM" id="SSF53756">
    <property type="entry name" value="UDP-Glycosyltransferase/glycogen phosphorylase"/>
    <property type="match status" value="1"/>
</dbReference>
<comment type="similarity">
    <text evidence="1 4">Belongs to the UDP-glycosyltransferase family.</text>
</comment>
<gene>
    <name evidence="7" type="primary">LOC112045601</name>
</gene>
<name>A0A6J1MXQ2_BICAN</name>
<keyword evidence="5" id="KW-0732">Signal</keyword>